<evidence type="ECO:0000256" key="2">
    <source>
        <dbReference type="SAM" id="Phobius"/>
    </source>
</evidence>
<protein>
    <submittedName>
        <fullName evidence="3">DUF456 domain-containing protein</fullName>
    </submittedName>
</protein>
<sequence length="71" mass="7184">MINADVQHPEQSSNGVEAKQSRFSPTVKGAIIGAVAGSILPVFGTFSGALIGGVAGKIYQKKCSSCKSATS</sequence>
<accession>A0AAW8JNV1</accession>
<keyword evidence="2" id="KW-1133">Transmembrane helix</keyword>
<proteinExistence type="predicted"/>
<feature type="transmembrane region" description="Helical" evidence="2">
    <location>
        <begin position="30"/>
        <end position="55"/>
    </location>
</feature>
<feature type="region of interest" description="Disordered" evidence="1">
    <location>
        <begin position="1"/>
        <end position="22"/>
    </location>
</feature>
<evidence type="ECO:0000313" key="4">
    <source>
        <dbReference type="Proteomes" id="UP001243195"/>
    </source>
</evidence>
<comment type="caution">
    <text evidence="3">The sequence shown here is derived from an EMBL/GenBank/DDBJ whole genome shotgun (WGS) entry which is preliminary data.</text>
</comment>
<dbReference type="EMBL" id="JAVIDA010000033">
    <property type="protein sequence ID" value="MDQ9073077.1"/>
    <property type="molecule type" value="Genomic_DNA"/>
</dbReference>
<gene>
    <name evidence="3" type="ORF">RFH51_16610</name>
</gene>
<keyword evidence="2" id="KW-0472">Membrane</keyword>
<dbReference type="GeneID" id="84210991"/>
<reference evidence="3" key="1">
    <citation type="submission" date="2023-08" db="EMBL/GenBank/DDBJ databases">
        <title>Emergence of clinically-relevant ST2 carbapenem-resistant Acinetobacter baumannii strains in hospital sewages in Zhejiang, East of China.</title>
        <authorList>
            <person name="Kaichao C."/>
            <person name="Zhang R."/>
        </authorList>
    </citation>
    <scope>NUCLEOTIDE SEQUENCE</scope>
    <source>
        <strain evidence="3">M-SY-60</strain>
    </source>
</reference>
<name>A0AAW8JNV1_9GAMM</name>
<dbReference type="RefSeq" id="WP_004868007.1">
    <property type="nucleotide sequence ID" value="NZ_BBLI01000003.1"/>
</dbReference>
<keyword evidence="2" id="KW-0812">Transmembrane</keyword>
<dbReference type="AlphaFoldDB" id="A0AAW8JNV1"/>
<dbReference type="Proteomes" id="UP001243195">
    <property type="component" value="Unassembled WGS sequence"/>
</dbReference>
<evidence type="ECO:0000256" key="1">
    <source>
        <dbReference type="SAM" id="MobiDB-lite"/>
    </source>
</evidence>
<organism evidence="3 4">
    <name type="scientific">Acinetobacter gerneri</name>
    <dbReference type="NCBI Taxonomy" id="202952"/>
    <lineage>
        <taxon>Bacteria</taxon>
        <taxon>Pseudomonadati</taxon>
        <taxon>Pseudomonadota</taxon>
        <taxon>Gammaproteobacteria</taxon>
        <taxon>Moraxellales</taxon>
        <taxon>Moraxellaceae</taxon>
        <taxon>Acinetobacter</taxon>
    </lineage>
</organism>
<evidence type="ECO:0000313" key="3">
    <source>
        <dbReference type="EMBL" id="MDQ9073077.1"/>
    </source>
</evidence>